<name>A0A955L1B3_9BACT</name>
<feature type="compositionally biased region" description="Basic and acidic residues" evidence="1">
    <location>
        <begin position="15"/>
        <end position="25"/>
    </location>
</feature>
<evidence type="ECO:0000256" key="1">
    <source>
        <dbReference type="SAM" id="MobiDB-lite"/>
    </source>
</evidence>
<dbReference type="EMBL" id="JAGQLJ010000059">
    <property type="protein sequence ID" value="MCA9381199.1"/>
    <property type="molecule type" value="Genomic_DNA"/>
</dbReference>
<dbReference type="AlphaFoldDB" id="A0A955L1B3"/>
<sequence>MAKKGKELNNSGEVNVEKKGSRVDIFHGSGGTDPHDRNSTKTHSHTVIENNQIVYDRDEKGTVFLDTNRGDSPSSVSSNDS</sequence>
<feature type="region of interest" description="Disordered" evidence="1">
    <location>
        <begin position="1"/>
        <end position="45"/>
    </location>
</feature>
<gene>
    <name evidence="2" type="ORF">KC678_02950</name>
</gene>
<reference evidence="2" key="1">
    <citation type="submission" date="2020-04" db="EMBL/GenBank/DDBJ databases">
        <authorList>
            <person name="Zhang T."/>
        </authorList>
    </citation>
    <scope>NUCLEOTIDE SEQUENCE</scope>
    <source>
        <strain evidence="2">HKST-UBA13</strain>
    </source>
</reference>
<protein>
    <submittedName>
        <fullName evidence="2">Uncharacterized protein</fullName>
    </submittedName>
</protein>
<dbReference type="Proteomes" id="UP000775877">
    <property type="component" value="Unassembled WGS sequence"/>
</dbReference>
<evidence type="ECO:0000313" key="2">
    <source>
        <dbReference type="EMBL" id="MCA9381199.1"/>
    </source>
</evidence>
<feature type="region of interest" description="Disordered" evidence="1">
    <location>
        <begin position="59"/>
        <end position="81"/>
    </location>
</feature>
<comment type="caution">
    <text evidence="2">The sequence shown here is derived from an EMBL/GenBank/DDBJ whole genome shotgun (WGS) entry which is preliminary data.</text>
</comment>
<reference evidence="2" key="2">
    <citation type="journal article" date="2021" name="Microbiome">
        <title>Successional dynamics and alternative stable states in a saline activated sludge microbial community over 9 years.</title>
        <authorList>
            <person name="Wang Y."/>
            <person name="Ye J."/>
            <person name="Ju F."/>
            <person name="Liu L."/>
            <person name="Boyd J.A."/>
            <person name="Deng Y."/>
            <person name="Parks D.H."/>
            <person name="Jiang X."/>
            <person name="Yin X."/>
            <person name="Woodcroft B.J."/>
            <person name="Tyson G.W."/>
            <person name="Hugenholtz P."/>
            <person name="Polz M.F."/>
            <person name="Zhang T."/>
        </authorList>
    </citation>
    <scope>NUCLEOTIDE SEQUENCE</scope>
    <source>
        <strain evidence="2">HKST-UBA13</strain>
    </source>
</reference>
<organism evidence="2 3">
    <name type="scientific">Candidatus Dojkabacteria bacterium</name>
    <dbReference type="NCBI Taxonomy" id="2099670"/>
    <lineage>
        <taxon>Bacteria</taxon>
        <taxon>Candidatus Dojkabacteria</taxon>
    </lineage>
</organism>
<feature type="compositionally biased region" description="Low complexity" evidence="1">
    <location>
        <begin position="72"/>
        <end position="81"/>
    </location>
</feature>
<evidence type="ECO:0000313" key="3">
    <source>
        <dbReference type="Proteomes" id="UP000775877"/>
    </source>
</evidence>
<proteinExistence type="predicted"/>
<accession>A0A955L1B3</accession>